<keyword evidence="3" id="KW-1185">Reference proteome</keyword>
<name>A0A923KJX2_9BURK</name>
<feature type="transmembrane region" description="Helical" evidence="1">
    <location>
        <begin position="161"/>
        <end position="182"/>
    </location>
</feature>
<keyword evidence="1" id="KW-1133">Transmembrane helix</keyword>
<evidence type="ECO:0000313" key="3">
    <source>
        <dbReference type="Proteomes" id="UP000634011"/>
    </source>
</evidence>
<dbReference type="Proteomes" id="UP000634011">
    <property type="component" value="Unassembled WGS sequence"/>
</dbReference>
<feature type="transmembrane region" description="Helical" evidence="1">
    <location>
        <begin position="104"/>
        <end position="125"/>
    </location>
</feature>
<dbReference type="EMBL" id="JACOFV010000002">
    <property type="protein sequence ID" value="MBC3861180.1"/>
    <property type="molecule type" value="Genomic_DNA"/>
</dbReference>
<organism evidence="2 3">
    <name type="scientific">Undibacterium jejuense</name>
    <dbReference type="NCBI Taxonomy" id="1344949"/>
    <lineage>
        <taxon>Bacteria</taxon>
        <taxon>Pseudomonadati</taxon>
        <taxon>Pseudomonadota</taxon>
        <taxon>Betaproteobacteria</taxon>
        <taxon>Burkholderiales</taxon>
        <taxon>Oxalobacteraceae</taxon>
        <taxon>Undibacterium</taxon>
    </lineage>
</organism>
<evidence type="ECO:0000256" key="1">
    <source>
        <dbReference type="SAM" id="Phobius"/>
    </source>
</evidence>
<reference evidence="2" key="1">
    <citation type="submission" date="2020-08" db="EMBL/GenBank/DDBJ databases">
        <title>Novel species isolated from subtropical streams in China.</title>
        <authorList>
            <person name="Lu H."/>
        </authorList>
    </citation>
    <scope>NUCLEOTIDE SEQUENCE</scope>
    <source>
        <strain evidence="2">KACC 12607</strain>
    </source>
</reference>
<sequence length="194" mass="21452">MISITSFVVLLFVLISSSTVKNFKLKTNKASELEPTRTSGDQNRLFLLSILLIGLICAYVISSLAVWDKTNQASLQIGAGILLFLLAIKTNFTPHIKENIRQQQITRIVENTGMMSGVAVLVLLCMSQNSGLNDYLMSFCSMAAGIVIFEQFSNKWGQCNTFLMLILSIQKTLGLLLCAIAIEKILRGLHLYIS</sequence>
<comment type="caution">
    <text evidence="2">The sequence shown here is derived from an EMBL/GenBank/DDBJ whole genome shotgun (WGS) entry which is preliminary data.</text>
</comment>
<feature type="transmembrane region" description="Helical" evidence="1">
    <location>
        <begin position="74"/>
        <end position="92"/>
    </location>
</feature>
<feature type="transmembrane region" description="Helical" evidence="1">
    <location>
        <begin position="46"/>
        <end position="67"/>
    </location>
</feature>
<proteinExistence type="predicted"/>
<gene>
    <name evidence="2" type="ORF">H8K32_03630</name>
</gene>
<keyword evidence="1" id="KW-0472">Membrane</keyword>
<dbReference type="AlphaFoldDB" id="A0A923KJX2"/>
<evidence type="ECO:0000313" key="2">
    <source>
        <dbReference type="EMBL" id="MBC3861180.1"/>
    </source>
</evidence>
<dbReference type="RefSeq" id="WP_186911116.1">
    <property type="nucleotide sequence ID" value="NZ_JACOFV010000002.1"/>
</dbReference>
<accession>A0A923KJX2</accession>
<protein>
    <submittedName>
        <fullName evidence="2">Uncharacterized protein</fullName>
    </submittedName>
</protein>
<keyword evidence="1" id="KW-0812">Transmembrane</keyword>